<organism evidence="1 2">
    <name type="scientific">Megaselia scalaris</name>
    <name type="common">Humpbacked fly</name>
    <name type="synonym">Phora scalaris</name>
    <dbReference type="NCBI Taxonomy" id="36166"/>
    <lineage>
        <taxon>Eukaryota</taxon>
        <taxon>Metazoa</taxon>
        <taxon>Ecdysozoa</taxon>
        <taxon>Arthropoda</taxon>
        <taxon>Hexapoda</taxon>
        <taxon>Insecta</taxon>
        <taxon>Pterygota</taxon>
        <taxon>Neoptera</taxon>
        <taxon>Endopterygota</taxon>
        <taxon>Diptera</taxon>
        <taxon>Brachycera</taxon>
        <taxon>Muscomorpha</taxon>
        <taxon>Platypezoidea</taxon>
        <taxon>Phoridae</taxon>
        <taxon>Megaseliini</taxon>
        <taxon>Megaselia</taxon>
    </lineage>
</organism>
<reference evidence="2" key="1">
    <citation type="submission" date="2013-02" db="EMBL/GenBank/DDBJ databases">
        <authorList>
            <person name="Hughes D."/>
        </authorList>
    </citation>
    <scope>NUCLEOTIDE SEQUENCE</scope>
    <source>
        <strain>Durham</strain>
        <strain evidence="2">NC isolate 2 -- Noor lab</strain>
    </source>
</reference>
<dbReference type="EMBL" id="CAQQ02018931">
    <property type="status" value="NOT_ANNOTATED_CDS"/>
    <property type="molecule type" value="Genomic_DNA"/>
</dbReference>
<dbReference type="AlphaFoldDB" id="T1GEH3"/>
<protein>
    <submittedName>
        <fullName evidence="1">Uncharacterized protein</fullName>
    </submittedName>
</protein>
<dbReference type="EnsemblMetazoa" id="MESCA001735-RA">
    <property type="protein sequence ID" value="MESCA001735-PA"/>
    <property type="gene ID" value="MESCA001735"/>
</dbReference>
<dbReference type="EMBL" id="CAQQ02018930">
    <property type="status" value="NOT_ANNOTATED_CDS"/>
    <property type="molecule type" value="Genomic_DNA"/>
</dbReference>
<accession>T1GEH3</accession>
<evidence type="ECO:0000313" key="2">
    <source>
        <dbReference type="Proteomes" id="UP000015102"/>
    </source>
</evidence>
<dbReference type="HOGENOM" id="CLU_2111644_0_0_1"/>
<name>T1GEH3_MEGSC</name>
<proteinExistence type="predicted"/>
<dbReference type="Proteomes" id="UP000015102">
    <property type="component" value="Unassembled WGS sequence"/>
</dbReference>
<evidence type="ECO:0000313" key="1">
    <source>
        <dbReference type="EnsemblMetazoa" id="MESCA001735-PA"/>
    </source>
</evidence>
<reference evidence="1" key="2">
    <citation type="submission" date="2015-06" db="UniProtKB">
        <authorList>
            <consortium name="EnsemblMetazoa"/>
        </authorList>
    </citation>
    <scope>IDENTIFICATION</scope>
</reference>
<keyword evidence="2" id="KW-1185">Reference proteome</keyword>
<sequence>MQYDLVPGQPNEILIYLAAVGSNSGGRIPILLRADSNTVKTLEAKNFEIGFCLRTVVLRVIKSNLKEMSNKEVSVEQLQADEFFDLSSLFNTGLDLDKESETDKMDVVEGEDQHH</sequence>